<dbReference type="PATRIC" id="fig|1423767.3.peg.836"/>
<accession>A0A0R1VNE8</accession>
<dbReference type="PANTHER" id="PTHR33295:SF20">
    <property type="entry name" value="ATPASE"/>
    <property type="match status" value="1"/>
</dbReference>
<gene>
    <name evidence="1" type="ORF">FC59_GL000806</name>
</gene>
<reference evidence="1 2" key="1">
    <citation type="journal article" date="2015" name="Genome Announc.">
        <title>Expanding the biotechnology potential of lactobacilli through comparative genomics of 213 strains and associated genera.</title>
        <authorList>
            <person name="Sun Z."/>
            <person name="Harris H.M."/>
            <person name="McCann A."/>
            <person name="Guo C."/>
            <person name="Argimon S."/>
            <person name="Zhang W."/>
            <person name="Yang X."/>
            <person name="Jeffery I.B."/>
            <person name="Cooney J.C."/>
            <person name="Kagawa T.F."/>
            <person name="Liu W."/>
            <person name="Song Y."/>
            <person name="Salvetti E."/>
            <person name="Wrobel A."/>
            <person name="Rasinkangas P."/>
            <person name="Parkhill J."/>
            <person name="Rea M.C."/>
            <person name="O'Sullivan O."/>
            <person name="Ritari J."/>
            <person name="Douillard F.P."/>
            <person name="Paul Ross R."/>
            <person name="Yang R."/>
            <person name="Briner A.E."/>
            <person name="Felis G.E."/>
            <person name="de Vos W.M."/>
            <person name="Barrangou R."/>
            <person name="Klaenhammer T.R."/>
            <person name="Caufield P.W."/>
            <person name="Cui Y."/>
            <person name="Zhang H."/>
            <person name="O'Toole P.W."/>
        </authorList>
    </citation>
    <scope>NUCLEOTIDE SEQUENCE [LARGE SCALE GENOMIC DNA]</scope>
    <source>
        <strain evidence="1 2">DSM 16761</strain>
    </source>
</reference>
<sequence length="110" mass="12802">MKNQTLGSNYRDNLGHQIENIVFIELLRRGYNVDVGDYSGKEINFVARKGNEIKYYQVTEHLPEGSTRETDNLRYIPDGYQKTVLSLPQFDEETVDGIAVKYLIDWLLEE</sequence>
<dbReference type="AlphaFoldDB" id="A0A0R1VNE8"/>
<organism evidence="1 2">
    <name type="scientific">Lactobacillus kitasatonis DSM 16761 = JCM 1039</name>
    <dbReference type="NCBI Taxonomy" id="1423767"/>
    <lineage>
        <taxon>Bacteria</taxon>
        <taxon>Bacillati</taxon>
        <taxon>Bacillota</taxon>
        <taxon>Bacilli</taxon>
        <taxon>Lactobacillales</taxon>
        <taxon>Lactobacillaceae</taxon>
        <taxon>Lactobacillus</taxon>
    </lineage>
</organism>
<evidence type="ECO:0000313" key="1">
    <source>
        <dbReference type="EMBL" id="KRM07374.1"/>
    </source>
</evidence>
<comment type="caution">
    <text evidence="1">The sequence shown here is derived from an EMBL/GenBank/DDBJ whole genome shotgun (WGS) entry which is preliminary data.</text>
</comment>
<dbReference type="eggNOG" id="COG1373">
    <property type="taxonomic scope" value="Bacteria"/>
</dbReference>
<protein>
    <recommendedName>
        <fullName evidence="3">ATP-binding protein</fullName>
    </recommendedName>
</protein>
<evidence type="ECO:0008006" key="3">
    <source>
        <dbReference type="Google" id="ProtNLM"/>
    </source>
</evidence>
<dbReference type="OrthoDB" id="9801684at2"/>
<dbReference type="EMBL" id="AZFU01000001">
    <property type="protein sequence ID" value="KRM07374.1"/>
    <property type="molecule type" value="Genomic_DNA"/>
</dbReference>
<dbReference type="PANTHER" id="PTHR33295">
    <property type="entry name" value="ATPASE"/>
    <property type="match status" value="1"/>
</dbReference>
<dbReference type="RefSeq" id="WP_025014140.1">
    <property type="nucleotide sequence ID" value="NZ_AZFU01000001.1"/>
</dbReference>
<proteinExistence type="predicted"/>
<evidence type="ECO:0000313" key="2">
    <source>
        <dbReference type="Proteomes" id="UP000051307"/>
    </source>
</evidence>
<name>A0A0R1VNE8_9LACO</name>
<dbReference type="Proteomes" id="UP000051307">
    <property type="component" value="Unassembled WGS sequence"/>
</dbReference>